<dbReference type="InterPro" id="IPR054528">
    <property type="entry name" value="TcaA_5th"/>
</dbReference>
<evidence type="ECO:0000259" key="7">
    <source>
        <dbReference type="Pfam" id="PF22813"/>
    </source>
</evidence>
<evidence type="ECO:0000256" key="6">
    <source>
        <dbReference type="SAM" id="Phobius"/>
    </source>
</evidence>
<evidence type="ECO:0000256" key="4">
    <source>
        <dbReference type="ARBA" id="ARBA00022989"/>
    </source>
</evidence>
<feature type="transmembrane region" description="Helical" evidence="6">
    <location>
        <begin position="48"/>
        <end position="65"/>
    </location>
</feature>
<sequence length="594" mass="66385">KVMNFCKECGRERTKNALYCKHCGARVDEERASDPAAGYQRAMTRKRIIIMAAIAACLILLFAGYKTGEALTSKEKLISDFEAALDQKDAKKAAKLLQSSDVDLAVTEKNVKPLLDYLKEHPDEEKELISSLKSGAGHPLMTIEKKGRRFWIYDHYVLNTVPVYLTVKTNYKDTGLFVNGEKVITTEKENFEKKIGPFVPGIYEVKAKLKSGIADLEKAEKVTALQGDVKVNADLDGHMAKLVFGEGYENLKGTLWINDQEMKINPFKGTEFGPVLTDGSMTAAVEAQFPWGKLKSEKTPIESGEIEVNLASDKEFMDEMMTTVVSHTKEAAKAFASGDVSGMTLAATSYQTSLKEVTDGLKSSSTYYKGTYLSTVFDLDSFRLYKEDGQWKTEVKGIEKHKSAYYDDYSSPELEENDSGYTYTLVYSESKKKWFVEKSDPEAVINIEHQKEIKNDNPKEYTSAWASAKGAVNNASADEELTDQKVASAIETYLYSLQGAINTNNFGLVRDSLKEGSPLYNDQKKLVTKLYNSGTQEEVADFSVNSWKQNGREATIKTTEKINIIKGGKKQLKTYHWTYHASIENGQLLLTSIE</sequence>
<dbReference type="PANTHER" id="PTHR40038:SF1">
    <property type="entry name" value="MEMBRANE-ASSOCIATED PROTEIN TCAA"/>
    <property type="match status" value="1"/>
</dbReference>
<keyword evidence="4 6" id="KW-1133">Transmembrane helix</keyword>
<evidence type="ECO:0000259" key="10">
    <source>
        <dbReference type="Pfam" id="PF25155"/>
    </source>
</evidence>
<evidence type="ECO:0000313" key="11">
    <source>
        <dbReference type="EMBL" id="MDE1454459.1"/>
    </source>
</evidence>
<comment type="subcellular location">
    <subcellularLocation>
        <location evidence="1">Cell membrane</location>
        <topology evidence="1">Single-pass membrane protein</topology>
    </subcellularLocation>
</comment>
<dbReference type="EMBL" id="JARAFO010000128">
    <property type="protein sequence ID" value="MDE1454459.1"/>
    <property type="molecule type" value="Genomic_DNA"/>
</dbReference>
<evidence type="ECO:0000256" key="5">
    <source>
        <dbReference type="ARBA" id="ARBA00023136"/>
    </source>
</evidence>
<feature type="domain" description="TcaA protein NTF2-like" evidence="8">
    <location>
        <begin position="483"/>
        <end position="594"/>
    </location>
</feature>
<dbReference type="RefSeq" id="WP_274685630.1">
    <property type="nucleotide sequence ID" value="NZ_JARAFO010000128.1"/>
</dbReference>
<dbReference type="Pfam" id="PF22820">
    <property type="entry name" value="TcaA_3rd_4th"/>
    <property type="match status" value="2"/>
</dbReference>
<keyword evidence="2" id="KW-1003">Cell membrane</keyword>
<dbReference type="InterPro" id="IPR056902">
    <property type="entry name" value="NTF2_YvbJ"/>
</dbReference>
<keyword evidence="3 6" id="KW-0812">Transmembrane</keyword>
<comment type="caution">
    <text evidence="11">The sequence shown here is derived from an EMBL/GenBank/DDBJ whole genome shotgun (WGS) entry which is preliminary data.</text>
</comment>
<dbReference type="AlphaFoldDB" id="A0AAW6KIZ4"/>
<feature type="domain" description="YvbJ-like NTF2-like" evidence="10">
    <location>
        <begin position="320"/>
        <end position="439"/>
    </location>
</feature>
<dbReference type="Pfam" id="PF22819">
    <property type="entry name" value="TcaA_5th"/>
    <property type="match status" value="1"/>
</dbReference>
<evidence type="ECO:0000259" key="8">
    <source>
        <dbReference type="Pfam" id="PF22819"/>
    </source>
</evidence>
<proteinExistence type="predicted"/>
<evidence type="ECO:0000256" key="2">
    <source>
        <dbReference type="ARBA" id="ARBA00022475"/>
    </source>
</evidence>
<feature type="domain" description="TcaA 4th" evidence="9">
    <location>
        <begin position="164"/>
        <end position="224"/>
    </location>
</feature>
<evidence type="ECO:0000256" key="1">
    <source>
        <dbReference type="ARBA" id="ARBA00004162"/>
    </source>
</evidence>
<name>A0AAW6KIZ4_9BACI</name>
<evidence type="ECO:0000259" key="9">
    <source>
        <dbReference type="Pfam" id="PF22820"/>
    </source>
</evidence>
<dbReference type="InterPro" id="IPR054530">
    <property type="entry name" value="TcaA_4th"/>
</dbReference>
<feature type="domain" description="TcaA second" evidence="7">
    <location>
        <begin position="74"/>
        <end position="159"/>
    </location>
</feature>
<dbReference type="GO" id="GO:0005886">
    <property type="term" value="C:plasma membrane"/>
    <property type="evidence" value="ECO:0007669"/>
    <property type="project" value="UniProtKB-SubCell"/>
</dbReference>
<reference evidence="11" key="1">
    <citation type="submission" date="2022-12" db="EMBL/GenBank/DDBJ databases">
        <title>Draft Genome Sequences of Bacillus licheniformis and Bacillus paralicheniformis strains isolated from Irish skim milk powders.</title>
        <authorList>
            <person name="Lourenco A."/>
            <person name="Li F."/>
            <person name="Geraldine D."/>
            <person name="Tobin J.T."/>
            <person name="Butler F."/>
            <person name="Jordan K."/>
            <person name="Obrien T."/>
        </authorList>
    </citation>
    <scope>NUCLEOTIDE SEQUENCE</scope>
    <source>
        <strain evidence="11">3370</strain>
    </source>
</reference>
<evidence type="ECO:0000256" key="3">
    <source>
        <dbReference type="ARBA" id="ARBA00022692"/>
    </source>
</evidence>
<dbReference type="InterPro" id="IPR054529">
    <property type="entry name" value="TcaA_2nd"/>
</dbReference>
<evidence type="ECO:0000313" key="12">
    <source>
        <dbReference type="Proteomes" id="UP001216709"/>
    </source>
</evidence>
<feature type="non-terminal residue" evidence="11">
    <location>
        <position position="1"/>
    </location>
</feature>
<keyword evidence="5 6" id="KW-0472">Membrane</keyword>
<dbReference type="Pfam" id="PF22813">
    <property type="entry name" value="TcaA_2nd"/>
    <property type="match status" value="1"/>
</dbReference>
<dbReference type="Proteomes" id="UP001216709">
    <property type="component" value="Unassembled WGS sequence"/>
</dbReference>
<dbReference type="Pfam" id="PF25155">
    <property type="entry name" value="NTF2_YvbJ"/>
    <property type="match status" value="1"/>
</dbReference>
<gene>
    <name evidence="11" type="ORF">PVN32_20125</name>
</gene>
<protein>
    <submittedName>
        <fullName evidence="11">Zinc ribbon domain-containing protein</fullName>
    </submittedName>
</protein>
<accession>A0AAW6KIZ4</accession>
<organism evidence="11 12">
    <name type="scientific">Bacillus paralicheniformis</name>
    <dbReference type="NCBI Taxonomy" id="1648923"/>
    <lineage>
        <taxon>Bacteria</taxon>
        <taxon>Bacillati</taxon>
        <taxon>Bacillota</taxon>
        <taxon>Bacilli</taxon>
        <taxon>Bacillales</taxon>
        <taxon>Bacillaceae</taxon>
        <taxon>Bacillus</taxon>
    </lineage>
</organism>
<feature type="domain" description="TcaA 4th" evidence="9">
    <location>
        <begin position="252"/>
        <end position="309"/>
    </location>
</feature>
<dbReference type="PANTHER" id="PTHR40038">
    <property type="entry name" value="MEMBRANE-ASSOCIATED PROTEIN TCAA"/>
    <property type="match status" value="1"/>
</dbReference>